<dbReference type="InterPro" id="IPR011008">
    <property type="entry name" value="Dimeric_a/b-barrel"/>
</dbReference>
<dbReference type="SUPFAM" id="SSF46785">
    <property type="entry name" value="Winged helix' DNA-binding domain"/>
    <property type="match status" value="1"/>
</dbReference>
<dbReference type="PRINTS" id="PR00033">
    <property type="entry name" value="HTHASNC"/>
</dbReference>
<dbReference type="GO" id="GO:0043565">
    <property type="term" value="F:sequence-specific DNA binding"/>
    <property type="evidence" value="ECO:0007669"/>
    <property type="project" value="InterPro"/>
</dbReference>
<feature type="domain" description="HTH asnC-type" evidence="4">
    <location>
        <begin position="1"/>
        <end position="62"/>
    </location>
</feature>
<evidence type="ECO:0000313" key="5">
    <source>
        <dbReference type="EMBL" id="KOO44314.1"/>
    </source>
</evidence>
<dbReference type="FunFam" id="1.10.10.10:FF:000186">
    <property type="entry name" value="AsnC family transcriptional regulator"/>
    <property type="match status" value="1"/>
</dbReference>
<dbReference type="Pfam" id="PF13412">
    <property type="entry name" value="HTH_24"/>
    <property type="match status" value="1"/>
</dbReference>
<dbReference type="OrthoDB" id="34294at2"/>
<accession>A0A0M0KZS9</accession>
<keyword evidence="2" id="KW-0238">DNA-binding</keyword>
<keyword evidence="3" id="KW-0804">Transcription</keyword>
<dbReference type="Proteomes" id="UP000037558">
    <property type="component" value="Unassembled WGS sequence"/>
</dbReference>
<dbReference type="InterPro" id="IPR019887">
    <property type="entry name" value="Tscrpt_reg_AsnC/Lrp_C"/>
</dbReference>
<dbReference type="PANTHER" id="PTHR30154:SF20">
    <property type="entry name" value="LEUCINE-RESPONSIVE REGULATORY PROTEIN"/>
    <property type="match status" value="1"/>
</dbReference>
<dbReference type="PANTHER" id="PTHR30154">
    <property type="entry name" value="LEUCINE-RESPONSIVE REGULATORY PROTEIN"/>
    <property type="match status" value="1"/>
</dbReference>
<dbReference type="PROSITE" id="PS00519">
    <property type="entry name" value="HTH_ASNC_1"/>
    <property type="match status" value="1"/>
</dbReference>
<dbReference type="EMBL" id="LILC01000016">
    <property type="protein sequence ID" value="KOO44314.1"/>
    <property type="molecule type" value="Genomic_DNA"/>
</dbReference>
<proteinExistence type="predicted"/>
<evidence type="ECO:0000259" key="4">
    <source>
        <dbReference type="PROSITE" id="PS50956"/>
    </source>
</evidence>
<sequence>MDEIDQKILSILQEDGRISMTDLGKMINLSTPAVKERVKKLEERGVIEGYRAVINPERLGKSVLAYILVDTHNCKAFREFCRSSPLAVECHRLAGQYSYLVKLVARSVLELEEFIDEVMKYGKPSTLVNLSSPVKHKEILP</sequence>
<evidence type="ECO:0000256" key="2">
    <source>
        <dbReference type="ARBA" id="ARBA00023125"/>
    </source>
</evidence>
<dbReference type="AlphaFoldDB" id="A0A0M0KZS9"/>
<dbReference type="Pfam" id="PF01037">
    <property type="entry name" value="AsnC_trans_reg"/>
    <property type="match status" value="1"/>
</dbReference>
<dbReference type="PROSITE" id="PS50956">
    <property type="entry name" value="HTH_ASNC_2"/>
    <property type="match status" value="1"/>
</dbReference>
<dbReference type="Gene3D" id="1.10.10.10">
    <property type="entry name" value="Winged helix-like DNA-binding domain superfamily/Winged helix DNA-binding domain"/>
    <property type="match status" value="1"/>
</dbReference>
<dbReference type="InterPro" id="IPR019888">
    <property type="entry name" value="Tscrpt_reg_AsnC-like"/>
</dbReference>
<dbReference type="GO" id="GO:0043200">
    <property type="term" value="P:response to amino acid"/>
    <property type="evidence" value="ECO:0007669"/>
    <property type="project" value="TreeGrafter"/>
</dbReference>
<protein>
    <submittedName>
        <fullName evidence="5">AsnC family transcriptional regulator</fullName>
    </submittedName>
</protein>
<dbReference type="STRING" id="284581.AMD01_13620"/>
<organism evidence="5 6">
    <name type="scientific">Priestia koreensis</name>
    <dbReference type="NCBI Taxonomy" id="284581"/>
    <lineage>
        <taxon>Bacteria</taxon>
        <taxon>Bacillati</taxon>
        <taxon>Bacillota</taxon>
        <taxon>Bacilli</taxon>
        <taxon>Bacillales</taxon>
        <taxon>Bacillaceae</taxon>
        <taxon>Priestia</taxon>
    </lineage>
</organism>
<keyword evidence="1" id="KW-0805">Transcription regulation</keyword>
<dbReference type="RefSeq" id="WP_053401971.1">
    <property type="nucleotide sequence ID" value="NZ_JAMAUM010000008.1"/>
</dbReference>
<dbReference type="SMART" id="SM00344">
    <property type="entry name" value="HTH_ASNC"/>
    <property type="match status" value="1"/>
</dbReference>
<dbReference type="Gene3D" id="3.30.70.920">
    <property type="match status" value="1"/>
</dbReference>
<dbReference type="GO" id="GO:0005829">
    <property type="term" value="C:cytosol"/>
    <property type="evidence" value="ECO:0007669"/>
    <property type="project" value="TreeGrafter"/>
</dbReference>
<dbReference type="InterPro" id="IPR019885">
    <property type="entry name" value="Tscrpt_reg_HTH_AsnC-type_CS"/>
</dbReference>
<evidence type="ECO:0000313" key="6">
    <source>
        <dbReference type="Proteomes" id="UP000037558"/>
    </source>
</evidence>
<dbReference type="InterPro" id="IPR011991">
    <property type="entry name" value="ArsR-like_HTH"/>
</dbReference>
<reference evidence="6" key="1">
    <citation type="submission" date="2015-08" db="EMBL/GenBank/DDBJ databases">
        <title>Fjat-14210 dsm16467.</title>
        <authorList>
            <person name="Liu B."/>
            <person name="Wang J."/>
            <person name="Zhu Y."/>
            <person name="Liu G."/>
            <person name="Chen Q."/>
            <person name="Chen Z."/>
            <person name="Lan J."/>
            <person name="Che J."/>
            <person name="Ge C."/>
            <person name="Shi H."/>
            <person name="Pan Z."/>
            <person name="Liu X."/>
        </authorList>
    </citation>
    <scope>NUCLEOTIDE SEQUENCE [LARGE SCALE GENOMIC DNA]</scope>
    <source>
        <strain evidence="6">DSM 16467</strain>
    </source>
</reference>
<dbReference type="InterPro" id="IPR000485">
    <property type="entry name" value="AsnC-type_HTH_dom"/>
</dbReference>
<dbReference type="CDD" id="cd00090">
    <property type="entry name" value="HTH_ARSR"/>
    <property type="match status" value="1"/>
</dbReference>
<evidence type="ECO:0000256" key="1">
    <source>
        <dbReference type="ARBA" id="ARBA00023015"/>
    </source>
</evidence>
<dbReference type="PATRIC" id="fig|284581.3.peg.4856"/>
<keyword evidence="6" id="KW-1185">Reference proteome</keyword>
<comment type="caution">
    <text evidence="5">The sequence shown here is derived from an EMBL/GenBank/DDBJ whole genome shotgun (WGS) entry which is preliminary data.</text>
</comment>
<evidence type="ECO:0000256" key="3">
    <source>
        <dbReference type="ARBA" id="ARBA00023163"/>
    </source>
</evidence>
<dbReference type="InterPro" id="IPR036390">
    <property type="entry name" value="WH_DNA-bd_sf"/>
</dbReference>
<gene>
    <name evidence="5" type="ORF">AMD01_13620</name>
</gene>
<name>A0A0M0KZS9_9BACI</name>
<dbReference type="SUPFAM" id="SSF54909">
    <property type="entry name" value="Dimeric alpha+beta barrel"/>
    <property type="match status" value="1"/>
</dbReference>
<dbReference type="InterPro" id="IPR036388">
    <property type="entry name" value="WH-like_DNA-bd_sf"/>
</dbReference>